<feature type="region of interest" description="Disordered" evidence="8">
    <location>
        <begin position="87"/>
        <end position="109"/>
    </location>
</feature>
<evidence type="ECO:0000256" key="1">
    <source>
        <dbReference type="ARBA" id="ARBA00004370"/>
    </source>
</evidence>
<feature type="transmembrane region" description="Helical" evidence="9">
    <location>
        <begin position="593"/>
        <end position="619"/>
    </location>
</feature>
<gene>
    <name evidence="10" type="ORF">JZ751_010821</name>
</gene>
<dbReference type="Proteomes" id="UP000824540">
    <property type="component" value="Unassembled WGS sequence"/>
</dbReference>
<dbReference type="PANTHER" id="PTHR17613">
    <property type="entry name" value="CEREBRAL PROTEIN-11-RELATED"/>
    <property type="match status" value="1"/>
</dbReference>
<evidence type="ECO:0008006" key="12">
    <source>
        <dbReference type="Google" id="ProtNLM"/>
    </source>
</evidence>
<evidence type="ECO:0000256" key="9">
    <source>
        <dbReference type="SAM" id="Phobius"/>
    </source>
</evidence>
<protein>
    <recommendedName>
        <fullName evidence="12">Transmembrane and coiled-coil domain family 2</fullName>
    </recommendedName>
</protein>
<evidence type="ECO:0000256" key="6">
    <source>
        <dbReference type="ARBA" id="ARBA00023136"/>
    </source>
</evidence>
<evidence type="ECO:0000256" key="8">
    <source>
        <dbReference type="SAM" id="MobiDB-lite"/>
    </source>
</evidence>
<dbReference type="GO" id="GO:0012505">
    <property type="term" value="C:endomembrane system"/>
    <property type="evidence" value="ECO:0007669"/>
    <property type="project" value="TreeGrafter"/>
</dbReference>
<evidence type="ECO:0000256" key="4">
    <source>
        <dbReference type="ARBA" id="ARBA00022989"/>
    </source>
</evidence>
<evidence type="ECO:0000256" key="3">
    <source>
        <dbReference type="ARBA" id="ARBA00022692"/>
    </source>
</evidence>
<dbReference type="AlphaFoldDB" id="A0A8T2MZL3"/>
<reference evidence="10" key="1">
    <citation type="thesis" date="2021" institute="BYU ScholarsArchive" country="Provo, UT, USA">
        <title>Applications of and Algorithms for Genome Assembly and Genomic Analyses with an Emphasis on Marine Teleosts.</title>
        <authorList>
            <person name="Pickett B.D."/>
        </authorList>
    </citation>
    <scope>NUCLEOTIDE SEQUENCE</scope>
    <source>
        <strain evidence="10">HI-2016</strain>
    </source>
</reference>
<feature type="compositionally biased region" description="Polar residues" evidence="8">
    <location>
        <begin position="213"/>
        <end position="223"/>
    </location>
</feature>
<keyword evidence="5 7" id="KW-0175">Coiled coil</keyword>
<feature type="compositionally biased region" description="Pro residues" evidence="8">
    <location>
        <begin position="166"/>
        <end position="179"/>
    </location>
</feature>
<comment type="subcellular location">
    <subcellularLocation>
        <location evidence="1">Membrane</location>
    </subcellularLocation>
</comment>
<dbReference type="Pfam" id="PF10267">
    <property type="entry name" value="Tmemb_cc2"/>
    <property type="match status" value="1"/>
</dbReference>
<feature type="compositionally biased region" description="Polar residues" evidence="8">
    <location>
        <begin position="400"/>
        <end position="419"/>
    </location>
</feature>
<proteinExistence type="inferred from homology"/>
<organism evidence="10 11">
    <name type="scientific">Albula glossodonta</name>
    <name type="common">roundjaw bonefish</name>
    <dbReference type="NCBI Taxonomy" id="121402"/>
    <lineage>
        <taxon>Eukaryota</taxon>
        <taxon>Metazoa</taxon>
        <taxon>Chordata</taxon>
        <taxon>Craniata</taxon>
        <taxon>Vertebrata</taxon>
        <taxon>Euteleostomi</taxon>
        <taxon>Actinopterygii</taxon>
        <taxon>Neopterygii</taxon>
        <taxon>Teleostei</taxon>
        <taxon>Albuliformes</taxon>
        <taxon>Albulidae</taxon>
        <taxon>Albula</taxon>
    </lineage>
</organism>
<comment type="similarity">
    <text evidence="2">Belongs to the TEX28 family.</text>
</comment>
<evidence type="ECO:0000256" key="5">
    <source>
        <dbReference type="ARBA" id="ARBA00023054"/>
    </source>
</evidence>
<keyword evidence="6 9" id="KW-0472">Membrane</keyword>
<dbReference type="OrthoDB" id="10072335at2759"/>
<feature type="region of interest" description="Disordered" evidence="8">
    <location>
        <begin position="134"/>
        <end position="244"/>
    </location>
</feature>
<keyword evidence="4 9" id="KW-1133">Transmembrane helix</keyword>
<accession>A0A8T2MZL3</accession>
<name>A0A8T2MZL3_9TELE</name>
<evidence type="ECO:0000313" key="10">
    <source>
        <dbReference type="EMBL" id="KAG9333605.1"/>
    </source>
</evidence>
<feature type="compositionally biased region" description="Gly residues" evidence="8">
    <location>
        <begin position="432"/>
        <end position="443"/>
    </location>
</feature>
<dbReference type="EMBL" id="JAFBMS010000189">
    <property type="protein sequence ID" value="KAG9333605.1"/>
    <property type="molecule type" value="Genomic_DNA"/>
</dbReference>
<dbReference type="InterPro" id="IPR019394">
    <property type="entry name" value="TEX28/TMCC"/>
</dbReference>
<dbReference type="GO" id="GO:0016020">
    <property type="term" value="C:membrane"/>
    <property type="evidence" value="ECO:0007669"/>
    <property type="project" value="UniProtKB-SubCell"/>
</dbReference>
<evidence type="ECO:0000256" key="7">
    <source>
        <dbReference type="SAM" id="Coils"/>
    </source>
</evidence>
<evidence type="ECO:0000256" key="2">
    <source>
        <dbReference type="ARBA" id="ARBA00008108"/>
    </source>
</evidence>
<keyword evidence="11" id="KW-1185">Reference proteome</keyword>
<dbReference type="PANTHER" id="PTHR17613:SF22">
    <property type="entry name" value="TRANSMEMBRANE AND COILED-COIL DOMAINS PROTEIN 1 ISOFORM X1"/>
    <property type="match status" value="1"/>
</dbReference>
<feature type="coiled-coil region" evidence="7">
    <location>
        <begin position="465"/>
        <end position="542"/>
    </location>
</feature>
<comment type="caution">
    <text evidence="10">The sequence shown here is derived from an EMBL/GenBank/DDBJ whole genome shotgun (WGS) entry which is preliminary data.</text>
</comment>
<evidence type="ECO:0000313" key="11">
    <source>
        <dbReference type="Proteomes" id="UP000824540"/>
    </source>
</evidence>
<sequence>MVDVWVNLISITNLRLTYPKRPDVMGVRTSNHGIVESLQATLLRPEVEFLSTANSHRPDSMLPPASLLFPRFLGWRAASPRPLRAQRHPLMERESEEADMGGRGVAEPEHGRSRIAHNALENMGALGQGFKQLFQHQRRRSSISPHDVGSALPSAPEPLEAGPETGDPPHPPDPDPPPAALSRVLQQVMKRGASLQSRRQPASDPPKAGPQSRPRSASTTETPFSPALLETPLLSADSTTPHSNRLEVSGLAMGLVPVEGGCPTDDMPTASPLDPQRSRQQVAQLQQKILRLTEQIRVEQAARDDNVAEYLKLATNADRQQGARIKQVFEKKNQKSTQTVLQLQRKLDTCQRKLREAEQGGAGSGVGPAHSRQHKVHQGPRDAAGSRPSVTKLARARFGSTENVWQEEQGDEAQSNSRCGSEDEGSTATSGSAGGHSVTGGAGNPTPGLRAAQEKQQGSGSGSVLDMLLRQLQEAGRAQTRLEEALDKLKGHYERDYQLLMQALQDQRFRCERLEEQLNDLMELHQNEVLNLKQELASVEEKIAYQSYERGRDVQEALEACQTRICKMELQQQQSGQLDGLEARAARPLLAKLISVLLALMAVLLVCVSTAASCTAPLLKTRCRTLGSLILLGLVGLVWRNWDSLSPHLHLDHLLELYASASN</sequence>
<feature type="transmembrane region" description="Helical" evidence="9">
    <location>
        <begin position="626"/>
        <end position="642"/>
    </location>
</feature>
<keyword evidence="3 9" id="KW-0812">Transmembrane</keyword>
<feature type="region of interest" description="Disordered" evidence="8">
    <location>
        <begin position="356"/>
        <end position="461"/>
    </location>
</feature>